<protein>
    <submittedName>
        <fullName evidence="1">Uncharacterized protein</fullName>
    </submittedName>
</protein>
<gene>
    <name evidence="1" type="ORF">CEXT_685891</name>
</gene>
<evidence type="ECO:0000313" key="1">
    <source>
        <dbReference type="EMBL" id="GIY03945.1"/>
    </source>
</evidence>
<organism evidence="1 2">
    <name type="scientific">Caerostris extrusa</name>
    <name type="common">Bark spider</name>
    <name type="synonym">Caerostris bankana</name>
    <dbReference type="NCBI Taxonomy" id="172846"/>
    <lineage>
        <taxon>Eukaryota</taxon>
        <taxon>Metazoa</taxon>
        <taxon>Ecdysozoa</taxon>
        <taxon>Arthropoda</taxon>
        <taxon>Chelicerata</taxon>
        <taxon>Arachnida</taxon>
        <taxon>Araneae</taxon>
        <taxon>Araneomorphae</taxon>
        <taxon>Entelegynae</taxon>
        <taxon>Araneoidea</taxon>
        <taxon>Araneidae</taxon>
        <taxon>Caerostris</taxon>
    </lineage>
</organism>
<sequence>MEVNFSAENKNSFPQISINEAAGVPELTSRENLEGQKEEVYSPSVAPDKVNYFFAELCESHELVKVKVNHLRKSDIFHGSSYNYDVFCNGHYNSGEFKNDHYLSNVFYYDYYKFNVLNNGLYNFMDALPNVQDLVRERSCFTTLLR</sequence>
<keyword evidence="2" id="KW-1185">Reference proteome</keyword>
<comment type="caution">
    <text evidence="1">The sequence shown here is derived from an EMBL/GenBank/DDBJ whole genome shotgun (WGS) entry which is preliminary data.</text>
</comment>
<dbReference type="EMBL" id="BPLR01005642">
    <property type="protein sequence ID" value="GIY03945.1"/>
    <property type="molecule type" value="Genomic_DNA"/>
</dbReference>
<dbReference type="Proteomes" id="UP001054945">
    <property type="component" value="Unassembled WGS sequence"/>
</dbReference>
<name>A0AAV4Q3C5_CAEEX</name>
<dbReference type="AlphaFoldDB" id="A0AAV4Q3C5"/>
<evidence type="ECO:0000313" key="2">
    <source>
        <dbReference type="Proteomes" id="UP001054945"/>
    </source>
</evidence>
<accession>A0AAV4Q3C5</accession>
<reference evidence="1 2" key="1">
    <citation type="submission" date="2021-06" db="EMBL/GenBank/DDBJ databases">
        <title>Caerostris extrusa draft genome.</title>
        <authorList>
            <person name="Kono N."/>
            <person name="Arakawa K."/>
        </authorList>
    </citation>
    <scope>NUCLEOTIDE SEQUENCE [LARGE SCALE GENOMIC DNA]</scope>
</reference>
<proteinExistence type="predicted"/>